<evidence type="ECO:0000256" key="1">
    <source>
        <dbReference type="ARBA" id="ARBA00004651"/>
    </source>
</evidence>
<evidence type="ECO:0000256" key="5">
    <source>
        <dbReference type="ARBA" id="ARBA00022989"/>
    </source>
</evidence>
<feature type="domain" description="ABC transporter" evidence="9">
    <location>
        <begin position="354"/>
        <end position="566"/>
    </location>
</feature>
<dbReference type="NCBIfam" id="TIGR02857">
    <property type="entry name" value="CydD"/>
    <property type="match status" value="1"/>
</dbReference>
<accession>A0ABS4Z8Y0</accession>
<dbReference type="InterPro" id="IPR014216">
    <property type="entry name" value="ABC_transptr_CydD"/>
</dbReference>
<evidence type="ECO:0000313" key="12">
    <source>
        <dbReference type="Proteomes" id="UP000758168"/>
    </source>
</evidence>
<evidence type="ECO:0000256" key="7">
    <source>
        <dbReference type="SAM" id="MobiDB-lite"/>
    </source>
</evidence>
<comment type="caution">
    <text evidence="11">The sequence shown here is derived from an EMBL/GenBank/DDBJ whole genome shotgun (WGS) entry which is preliminary data.</text>
</comment>
<dbReference type="InterPro" id="IPR017871">
    <property type="entry name" value="ABC_transporter-like_CS"/>
</dbReference>
<feature type="transmembrane region" description="Helical" evidence="8">
    <location>
        <begin position="152"/>
        <end position="172"/>
    </location>
</feature>
<dbReference type="SUPFAM" id="SSF52540">
    <property type="entry name" value="P-loop containing nucleoside triphosphate hydrolases"/>
    <property type="match status" value="1"/>
</dbReference>
<feature type="transmembrane region" description="Helical" evidence="8">
    <location>
        <begin position="39"/>
        <end position="60"/>
    </location>
</feature>
<protein>
    <submittedName>
        <fullName evidence="11">Thiol reductant ABC exporter CydD subunit</fullName>
    </submittedName>
</protein>
<evidence type="ECO:0000313" key="11">
    <source>
        <dbReference type="EMBL" id="MBP2417225.1"/>
    </source>
</evidence>
<dbReference type="EMBL" id="JAGIOB010000001">
    <property type="protein sequence ID" value="MBP2417225.1"/>
    <property type="molecule type" value="Genomic_DNA"/>
</dbReference>
<name>A0ABS4Z8Y0_9ACTN</name>
<evidence type="ECO:0000256" key="4">
    <source>
        <dbReference type="ARBA" id="ARBA00022840"/>
    </source>
</evidence>
<keyword evidence="2 8" id="KW-0812">Transmembrane</keyword>
<dbReference type="InterPro" id="IPR027417">
    <property type="entry name" value="P-loop_NTPase"/>
</dbReference>
<keyword evidence="5 8" id="KW-1133">Transmembrane helix</keyword>
<dbReference type="Gene3D" id="3.40.50.300">
    <property type="entry name" value="P-loop containing nucleotide triphosphate hydrolases"/>
    <property type="match status" value="1"/>
</dbReference>
<dbReference type="SMART" id="SM00382">
    <property type="entry name" value="AAA"/>
    <property type="match status" value="1"/>
</dbReference>
<feature type="transmembrane region" description="Helical" evidence="8">
    <location>
        <begin position="178"/>
        <end position="198"/>
    </location>
</feature>
<evidence type="ECO:0000256" key="3">
    <source>
        <dbReference type="ARBA" id="ARBA00022741"/>
    </source>
</evidence>
<keyword evidence="3" id="KW-0547">Nucleotide-binding</keyword>
<dbReference type="InterPro" id="IPR011527">
    <property type="entry name" value="ABC1_TM_dom"/>
</dbReference>
<feature type="compositionally biased region" description="Low complexity" evidence="7">
    <location>
        <begin position="1"/>
        <end position="19"/>
    </location>
</feature>
<keyword evidence="4" id="KW-0067">ATP-binding</keyword>
<dbReference type="Gene3D" id="1.20.1560.10">
    <property type="entry name" value="ABC transporter type 1, transmembrane domain"/>
    <property type="match status" value="1"/>
</dbReference>
<evidence type="ECO:0000259" key="10">
    <source>
        <dbReference type="PROSITE" id="PS50929"/>
    </source>
</evidence>
<comment type="subcellular location">
    <subcellularLocation>
        <location evidence="1">Cell membrane</location>
        <topology evidence="1">Multi-pass membrane protein</topology>
    </subcellularLocation>
</comment>
<feature type="domain" description="ABC transmembrane type-1" evidence="10">
    <location>
        <begin position="43"/>
        <end position="320"/>
    </location>
</feature>
<dbReference type="PROSITE" id="PS00211">
    <property type="entry name" value="ABC_TRANSPORTER_1"/>
    <property type="match status" value="1"/>
</dbReference>
<dbReference type="InterPro" id="IPR039421">
    <property type="entry name" value="Type_1_exporter"/>
</dbReference>
<dbReference type="InterPro" id="IPR003439">
    <property type="entry name" value="ABC_transporter-like_ATP-bd"/>
</dbReference>
<dbReference type="CDD" id="cd18584">
    <property type="entry name" value="ABC_6TM_AarD_CydD"/>
    <property type="match status" value="1"/>
</dbReference>
<sequence>MTSTSTPTAPTTTTSATTTRRGGPVDPRLWRRAAATRRYLVSAAVVGTLTAGLVVAQAWLLSRAIAGVFAGRTADAALAAAPALVAVFAGRALLSWLSTVLAQRAAAAVKSQLRTDIVAARLQAPTAPATSASLVTLVTSGLDALDGYLGRYLPALVLAATVPLVVGVAVLASDWVSALVMVLTVPLIPLFMVLVGWTTQTLVARRWRVQSRLGHHFADLVAGLPTLQVFGRARAQVEGLRRTGESHRRETLAALRVSFLSALVLELLATLSVAVVAVGIGLRVVEGHLDLATALFVLMLAPEAYLPLRQVGSHYHDSTDGLAAADQAFALLDAAEATRTGAGRAVPDPATSTVELVGARLRHPGADTDALAGLDLVVGPGETVALAGPSGSGKSSALTLLLGLTRPTAGRVLVGGADLADLDGDAWRARTAWVPQRPALLRGTVGSNVALGAPGAPDARVREALDRAGAPGLDLDQPVEAGTEGLSAGEIRRVALARALLRVQCGGASLLLVDEPTAGLDAGTELDAVAGLRGLGVSTVVVSHRPAVLAAADRVVTLTTSAAVTA</sequence>
<gene>
    <name evidence="11" type="ORF">JOF54_002147</name>
</gene>
<reference evidence="11 12" key="1">
    <citation type="submission" date="2021-03" db="EMBL/GenBank/DDBJ databases">
        <title>Sequencing the genomes of 1000 actinobacteria strains.</title>
        <authorList>
            <person name="Klenk H.-P."/>
        </authorList>
    </citation>
    <scope>NUCLEOTIDE SEQUENCE [LARGE SCALE GENOMIC DNA]</scope>
    <source>
        <strain evidence="11 12">DSM 12936</strain>
    </source>
</reference>
<dbReference type="CDD" id="cd03228">
    <property type="entry name" value="ABCC_MRP_Like"/>
    <property type="match status" value="1"/>
</dbReference>
<dbReference type="PROSITE" id="PS50929">
    <property type="entry name" value="ABC_TM1F"/>
    <property type="match status" value="1"/>
</dbReference>
<keyword evidence="12" id="KW-1185">Reference proteome</keyword>
<evidence type="ECO:0000256" key="8">
    <source>
        <dbReference type="SAM" id="Phobius"/>
    </source>
</evidence>
<organism evidence="11 12">
    <name type="scientific">Microlunatus capsulatus</name>
    <dbReference type="NCBI Taxonomy" id="99117"/>
    <lineage>
        <taxon>Bacteria</taxon>
        <taxon>Bacillati</taxon>
        <taxon>Actinomycetota</taxon>
        <taxon>Actinomycetes</taxon>
        <taxon>Propionibacteriales</taxon>
        <taxon>Propionibacteriaceae</taxon>
        <taxon>Microlunatus</taxon>
    </lineage>
</organism>
<dbReference type="InterPro" id="IPR036640">
    <property type="entry name" value="ABC1_TM_sf"/>
</dbReference>
<evidence type="ECO:0000256" key="2">
    <source>
        <dbReference type="ARBA" id="ARBA00022692"/>
    </source>
</evidence>
<proteinExistence type="predicted"/>
<keyword evidence="6 8" id="KW-0472">Membrane</keyword>
<dbReference type="PROSITE" id="PS50893">
    <property type="entry name" value="ABC_TRANSPORTER_2"/>
    <property type="match status" value="1"/>
</dbReference>
<dbReference type="InterPro" id="IPR003593">
    <property type="entry name" value="AAA+_ATPase"/>
</dbReference>
<feature type="transmembrane region" description="Helical" evidence="8">
    <location>
        <begin position="80"/>
        <end position="102"/>
    </location>
</feature>
<feature type="region of interest" description="Disordered" evidence="7">
    <location>
        <begin position="1"/>
        <end position="26"/>
    </location>
</feature>
<dbReference type="SUPFAM" id="SSF90123">
    <property type="entry name" value="ABC transporter transmembrane region"/>
    <property type="match status" value="1"/>
</dbReference>
<evidence type="ECO:0000259" key="9">
    <source>
        <dbReference type="PROSITE" id="PS50893"/>
    </source>
</evidence>
<evidence type="ECO:0000256" key="6">
    <source>
        <dbReference type="ARBA" id="ARBA00023136"/>
    </source>
</evidence>
<dbReference type="Proteomes" id="UP000758168">
    <property type="component" value="Unassembled WGS sequence"/>
</dbReference>
<dbReference type="PANTHER" id="PTHR24221">
    <property type="entry name" value="ATP-BINDING CASSETTE SUB-FAMILY B"/>
    <property type="match status" value="1"/>
</dbReference>
<dbReference type="Pfam" id="PF00005">
    <property type="entry name" value="ABC_tran"/>
    <property type="match status" value="1"/>
</dbReference>
<dbReference type="Pfam" id="PF00664">
    <property type="entry name" value="ABC_membrane"/>
    <property type="match status" value="1"/>
</dbReference>
<dbReference type="PANTHER" id="PTHR24221:SF590">
    <property type="entry name" value="COMPONENT LINKED WITH THE ASSEMBLY OF CYTOCHROME' TRANSPORT TRANSMEMBRANE ATP-BINDING PROTEIN ABC TRANSPORTER CYDD-RELATED"/>
    <property type="match status" value="1"/>
</dbReference>
<feature type="transmembrane region" description="Helical" evidence="8">
    <location>
        <begin position="257"/>
        <end position="285"/>
    </location>
</feature>